<evidence type="ECO:0000256" key="4">
    <source>
        <dbReference type="ARBA" id="ARBA00022801"/>
    </source>
</evidence>
<keyword evidence="3 11" id="KW-0732">Signal</keyword>
<evidence type="ECO:0000256" key="3">
    <source>
        <dbReference type="ARBA" id="ARBA00022729"/>
    </source>
</evidence>
<evidence type="ECO:0000256" key="7">
    <source>
        <dbReference type="ARBA" id="ARBA00023180"/>
    </source>
</evidence>
<dbReference type="Proteomes" id="UP000270296">
    <property type="component" value="Unassembled WGS sequence"/>
</dbReference>
<feature type="chain" id="PRO_5043140270" description="Lipase" evidence="11">
    <location>
        <begin position="18"/>
        <end position="411"/>
    </location>
</feature>
<keyword evidence="14" id="KW-1185">Reference proteome</keyword>
<sequence length="411" mass="47028">MLHMLFFTVLLFTCAQSQQILVKDPEEQMNTPQIIQYWKYPVEEHQAVTKDGYILKMYRIPHGRSLNAAKLLSTKPVVFIQHGLLSSCVDWISNLPHESAPFIFADAGFDVWLGNFRGNTYGKQHLRLSPNSQEFWQFSWDQMAEYDLPAMVKMALNVSGANHLYYMGHSEGTLTMFAKLSTDKKFAKKIKHVFALGPVSKLGHIKGFFSYLAKLTSTVQLMTSLFGEKEFLPQDKFLELMAAFFCRQYVIQDMCKNILFMIAGPDSRQLNVTRLPVYLSHTPSGTSTRNMVHFGQMINSDKFQKYDFGSAFLNLYHYGRLTPPLYDVGKITVPVSLFWSAEDWLADPQDVAEGLVSKLKTLFSSHFLQGFNHLDYMWGINATEAIYNVIRDEIYNDIVYSADKDVVSPNS</sequence>
<evidence type="ECO:0000256" key="1">
    <source>
        <dbReference type="ARBA" id="ARBA00004227"/>
    </source>
</evidence>
<gene>
    <name evidence="13" type="ORF">SBAD_LOCUS8168</name>
</gene>
<accession>A0A183IX21</accession>
<keyword evidence="4 9" id="KW-0378">Hydrolase</keyword>
<dbReference type="GO" id="GO:0043202">
    <property type="term" value="C:lysosomal lumen"/>
    <property type="evidence" value="ECO:0007669"/>
    <property type="project" value="UniProtKB-SubCell"/>
</dbReference>
<keyword evidence="8" id="KW-0458">Lysosome</keyword>
<dbReference type="InterPro" id="IPR006693">
    <property type="entry name" value="AB_hydrolase_lipase"/>
</dbReference>
<keyword evidence="6" id="KW-0443">Lipid metabolism</keyword>
<dbReference type="InterPro" id="IPR029058">
    <property type="entry name" value="AB_hydrolase_fold"/>
</dbReference>
<dbReference type="Pfam" id="PF04083">
    <property type="entry name" value="Abhydro_lipase"/>
    <property type="match status" value="1"/>
</dbReference>
<comment type="subcellular location">
    <subcellularLocation>
        <location evidence="1">Lysosome lumen</location>
    </subcellularLocation>
</comment>
<evidence type="ECO:0000313" key="13">
    <source>
        <dbReference type="EMBL" id="VDP15604.1"/>
    </source>
</evidence>
<dbReference type="WBParaSite" id="SBAD_0000846901-mRNA-1">
    <property type="protein sequence ID" value="SBAD_0000846901-mRNA-1"/>
    <property type="gene ID" value="SBAD_0000846901"/>
</dbReference>
<keyword evidence="5 9" id="KW-0442">Lipid degradation</keyword>
<dbReference type="FunFam" id="3.40.50.1820:FF:000021">
    <property type="entry name" value="Lipase"/>
    <property type="match status" value="1"/>
</dbReference>
<evidence type="ECO:0000313" key="15">
    <source>
        <dbReference type="WBParaSite" id="SBAD_0000846901-mRNA-1"/>
    </source>
</evidence>
<dbReference type="PIRSF" id="PIRSF000862">
    <property type="entry name" value="Steryl_ester_lip"/>
    <property type="match status" value="1"/>
</dbReference>
<feature type="signal peptide" evidence="11">
    <location>
        <begin position="1"/>
        <end position="17"/>
    </location>
</feature>
<dbReference type="SUPFAM" id="SSF53474">
    <property type="entry name" value="alpha/beta-Hydrolases"/>
    <property type="match status" value="1"/>
</dbReference>
<dbReference type="AlphaFoldDB" id="A0A183IX21"/>
<comment type="similarity">
    <text evidence="2 9">Belongs to the AB hydrolase superfamily. Lipase family.</text>
</comment>
<feature type="domain" description="Partial AB-hydrolase lipase" evidence="12">
    <location>
        <begin position="31"/>
        <end position="95"/>
    </location>
</feature>
<keyword evidence="7" id="KW-0325">Glycoprotein</keyword>
<organism evidence="15">
    <name type="scientific">Soboliphyme baturini</name>
    <dbReference type="NCBI Taxonomy" id="241478"/>
    <lineage>
        <taxon>Eukaryota</taxon>
        <taxon>Metazoa</taxon>
        <taxon>Ecdysozoa</taxon>
        <taxon>Nematoda</taxon>
        <taxon>Enoplea</taxon>
        <taxon>Dorylaimia</taxon>
        <taxon>Dioctophymatida</taxon>
        <taxon>Dioctophymatoidea</taxon>
        <taxon>Soboliphymatidae</taxon>
        <taxon>Soboliphyme</taxon>
    </lineage>
</organism>
<evidence type="ECO:0000256" key="10">
    <source>
        <dbReference type="PIRSR" id="PIRSR000862-1"/>
    </source>
</evidence>
<dbReference type="EMBL" id="UZAM01011326">
    <property type="protein sequence ID" value="VDP15604.1"/>
    <property type="molecule type" value="Genomic_DNA"/>
</dbReference>
<dbReference type="InterPro" id="IPR025483">
    <property type="entry name" value="Lipase_euk"/>
</dbReference>
<evidence type="ECO:0000256" key="8">
    <source>
        <dbReference type="ARBA" id="ARBA00023228"/>
    </source>
</evidence>
<dbReference type="GO" id="GO:0016788">
    <property type="term" value="F:hydrolase activity, acting on ester bonds"/>
    <property type="evidence" value="ECO:0007669"/>
    <property type="project" value="InterPro"/>
</dbReference>
<dbReference type="GO" id="GO:0016042">
    <property type="term" value="P:lipid catabolic process"/>
    <property type="evidence" value="ECO:0007669"/>
    <property type="project" value="UniProtKB-KW"/>
</dbReference>
<dbReference type="Gene3D" id="3.40.50.1820">
    <property type="entry name" value="alpha/beta hydrolase"/>
    <property type="match status" value="1"/>
</dbReference>
<dbReference type="PANTHER" id="PTHR11005">
    <property type="entry name" value="LYSOSOMAL ACID LIPASE-RELATED"/>
    <property type="match status" value="1"/>
</dbReference>
<evidence type="ECO:0000256" key="9">
    <source>
        <dbReference type="PIRNR" id="PIRNR000862"/>
    </source>
</evidence>
<name>A0A183IX21_9BILA</name>
<protein>
    <recommendedName>
        <fullName evidence="9">Lipase</fullName>
    </recommendedName>
</protein>
<evidence type="ECO:0000256" key="11">
    <source>
        <dbReference type="SAM" id="SignalP"/>
    </source>
</evidence>
<proteinExistence type="inferred from homology"/>
<evidence type="ECO:0000256" key="6">
    <source>
        <dbReference type="ARBA" id="ARBA00023098"/>
    </source>
</evidence>
<evidence type="ECO:0000259" key="12">
    <source>
        <dbReference type="Pfam" id="PF04083"/>
    </source>
</evidence>
<evidence type="ECO:0000313" key="14">
    <source>
        <dbReference type="Proteomes" id="UP000270296"/>
    </source>
</evidence>
<reference evidence="13 14" key="2">
    <citation type="submission" date="2018-11" db="EMBL/GenBank/DDBJ databases">
        <authorList>
            <consortium name="Pathogen Informatics"/>
        </authorList>
    </citation>
    <scope>NUCLEOTIDE SEQUENCE [LARGE SCALE GENOMIC DNA]</scope>
</reference>
<evidence type="ECO:0000256" key="2">
    <source>
        <dbReference type="ARBA" id="ARBA00010701"/>
    </source>
</evidence>
<feature type="active site" description="Nucleophile" evidence="10">
    <location>
        <position position="170"/>
    </location>
</feature>
<dbReference type="OrthoDB" id="9974421at2759"/>
<feature type="active site" description="Charge relay system" evidence="10">
    <location>
        <position position="343"/>
    </location>
</feature>
<reference evidence="15" key="1">
    <citation type="submission" date="2016-06" db="UniProtKB">
        <authorList>
            <consortium name="WormBaseParasite"/>
        </authorList>
    </citation>
    <scope>IDENTIFICATION</scope>
</reference>
<feature type="active site" description="Charge relay system" evidence="10">
    <location>
        <position position="373"/>
    </location>
</feature>
<evidence type="ECO:0000256" key="5">
    <source>
        <dbReference type="ARBA" id="ARBA00022963"/>
    </source>
</evidence>